<evidence type="ECO:0000313" key="2">
    <source>
        <dbReference type="EMBL" id="KAG2116987.1"/>
    </source>
</evidence>
<feature type="region of interest" description="Disordered" evidence="1">
    <location>
        <begin position="26"/>
        <end position="100"/>
    </location>
</feature>
<comment type="caution">
    <text evidence="2">The sequence shown here is derived from an EMBL/GenBank/DDBJ whole genome shotgun (WGS) entry which is preliminary data.</text>
</comment>
<protein>
    <submittedName>
        <fullName evidence="2">Uncharacterized protein</fullName>
    </submittedName>
</protein>
<dbReference type="AlphaFoldDB" id="A0A9P7FFF2"/>
<feature type="compositionally biased region" description="Polar residues" evidence="1">
    <location>
        <begin position="88"/>
        <end position="100"/>
    </location>
</feature>
<keyword evidence="3" id="KW-1185">Reference proteome</keyword>
<evidence type="ECO:0000256" key="1">
    <source>
        <dbReference type="SAM" id="MobiDB-lite"/>
    </source>
</evidence>
<accession>A0A9P7FFF2</accession>
<dbReference type="Proteomes" id="UP000823399">
    <property type="component" value="Unassembled WGS sequence"/>
</dbReference>
<name>A0A9P7FFF2_9AGAM</name>
<proteinExistence type="predicted"/>
<dbReference type="EMBL" id="JABBWM010000005">
    <property type="protein sequence ID" value="KAG2116987.1"/>
    <property type="molecule type" value="Genomic_DNA"/>
</dbReference>
<dbReference type="RefSeq" id="XP_041297876.1">
    <property type="nucleotide sequence ID" value="XM_041433290.1"/>
</dbReference>
<feature type="compositionally biased region" description="Basic and acidic residues" evidence="1">
    <location>
        <begin position="29"/>
        <end position="84"/>
    </location>
</feature>
<reference evidence="2" key="1">
    <citation type="journal article" date="2020" name="New Phytol.">
        <title>Comparative genomics reveals dynamic genome evolution in host specialist ectomycorrhizal fungi.</title>
        <authorList>
            <person name="Lofgren L.A."/>
            <person name="Nguyen N.H."/>
            <person name="Vilgalys R."/>
            <person name="Ruytinx J."/>
            <person name="Liao H.L."/>
            <person name="Branco S."/>
            <person name="Kuo A."/>
            <person name="LaButti K."/>
            <person name="Lipzen A."/>
            <person name="Andreopoulos W."/>
            <person name="Pangilinan J."/>
            <person name="Riley R."/>
            <person name="Hundley H."/>
            <person name="Na H."/>
            <person name="Barry K."/>
            <person name="Grigoriev I.V."/>
            <person name="Stajich J.E."/>
            <person name="Kennedy P.G."/>
        </authorList>
    </citation>
    <scope>NUCLEOTIDE SEQUENCE</scope>
    <source>
        <strain evidence="2">FC423</strain>
    </source>
</reference>
<organism evidence="2 3">
    <name type="scientific">Suillus discolor</name>
    <dbReference type="NCBI Taxonomy" id="1912936"/>
    <lineage>
        <taxon>Eukaryota</taxon>
        <taxon>Fungi</taxon>
        <taxon>Dikarya</taxon>
        <taxon>Basidiomycota</taxon>
        <taxon>Agaricomycotina</taxon>
        <taxon>Agaricomycetes</taxon>
        <taxon>Agaricomycetidae</taxon>
        <taxon>Boletales</taxon>
        <taxon>Suillineae</taxon>
        <taxon>Suillaceae</taxon>
        <taxon>Suillus</taxon>
    </lineage>
</organism>
<evidence type="ECO:0000313" key="3">
    <source>
        <dbReference type="Proteomes" id="UP000823399"/>
    </source>
</evidence>
<gene>
    <name evidence="2" type="ORF">F5147DRAFT_648604</name>
</gene>
<dbReference type="GeneID" id="64695549"/>
<sequence>MYSSHSERNGEGWAGSMGPCTAAIVSRTGWRDEDKAETMRVGDEDEAETMRVGDEDKAETMRVGDEDKAETMRVEDEDKAETMRRLPYQSQSSIQHLGEH</sequence>